<evidence type="ECO:0000256" key="6">
    <source>
        <dbReference type="ARBA" id="ARBA00063066"/>
    </source>
</evidence>
<comment type="caution">
    <text evidence="10">The sequence shown here is derived from an EMBL/GenBank/DDBJ whole genome shotgun (WGS) entry which is preliminary data.</text>
</comment>
<evidence type="ECO:0000256" key="1">
    <source>
        <dbReference type="ARBA" id="ARBA00004496"/>
    </source>
</evidence>
<keyword evidence="10" id="KW-0687">Ribonucleoprotein</keyword>
<evidence type="ECO:0000259" key="9">
    <source>
        <dbReference type="Pfam" id="PF03725"/>
    </source>
</evidence>
<dbReference type="InterPro" id="IPR036345">
    <property type="entry name" value="ExoRNase_PH_dom2_sf"/>
</dbReference>
<dbReference type="Pfam" id="PF01138">
    <property type="entry name" value="RNase_PH"/>
    <property type="match status" value="1"/>
</dbReference>
<dbReference type="PANTHER" id="PTHR11953:SF0">
    <property type="entry name" value="EXOSOME COMPLEX COMPONENT RRP41"/>
    <property type="match status" value="1"/>
</dbReference>
<dbReference type="FunFam" id="3.30.230.70:FF:000004">
    <property type="entry name" value="Exosome complex component Rrp41"/>
    <property type="match status" value="1"/>
</dbReference>
<reference evidence="10" key="1">
    <citation type="submission" date="2019-10" db="EMBL/GenBank/DDBJ databases">
        <authorList>
            <consortium name="DOE Joint Genome Institute"/>
            <person name="Kuo A."/>
            <person name="Miyauchi S."/>
            <person name="Kiss E."/>
            <person name="Drula E."/>
            <person name="Kohler A."/>
            <person name="Sanchez-Garcia M."/>
            <person name="Andreopoulos B."/>
            <person name="Barry K.W."/>
            <person name="Bonito G."/>
            <person name="Buee M."/>
            <person name="Carver A."/>
            <person name="Chen C."/>
            <person name="Cichocki N."/>
            <person name="Clum A."/>
            <person name="Culley D."/>
            <person name="Crous P.W."/>
            <person name="Fauchery L."/>
            <person name="Girlanda M."/>
            <person name="Hayes R."/>
            <person name="Keri Z."/>
            <person name="LaButti K."/>
            <person name="Lipzen A."/>
            <person name="Lombard V."/>
            <person name="Magnuson J."/>
            <person name="Maillard F."/>
            <person name="Morin E."/>
            <person name="Murat C."/>
            <person name="Nolan M."/>
            <person name="Ohm R."/>
            <person name="Pangilinan J."/>
            <person name="Pereira M."/>
            <person name="Perotto S."/>
            <person name="Peter M."/>
            <person name="Riley R."/>
            <person name="Sitrit Y."/>
            <person name="Stielow B."/>
            <person name="Szollosi G."/>
            <person name="Zifcakova L."/>
            <person name="Stursova M."/>
            <person name="Spatafora J.W."/>
            <person name="Tedersoo L."/>
            <person name="Vaario L.-M."/>
            <person name="Yamada A."/>
            <person name="Yan M."/>
            <person name="Wang P."/>
            <person name="Xu J."/>
            <person name="Bruns T."/>
            <person name="Baldrian P."/>
            <person name="Vilgalys R."/>
            <person name="Henrissat B."/>
            <person name="Grigoriev I.V."/>
            <person name="Hibbett D."/>
            <person name="Nagy L.G."/>
            <person name="Martin F.M."/>
        </authorList>
    </citation>
    <scope>NUCLEOTIDE SEQUENCE</scope>
    <source>
        <strain evidence="10">Prilba</strain>
    </source>
</reference>
<dbReference type="SUPFAM" id="SSF55666">
    <property type="entry name" value="Ribonuclease PH domain 2-like"/>
    <property type="match status" value="1"/>
</dbReference>
<dbReference type="GO" id="GO:0000176">
    <property type="term" value="C:nuclear exosome (RNase complex)"/>
    <property type="evidence" value="ECO:0007669"/>
    <property type="project" value="UniProtKB-ARBA"/>
</dbReference>
<evidence type="ECO:0000256" key="7">
    <source>
        <dbReference type="ARBA" id="ARBA00077929"/>
    </source>
</evidence>
<reference evidence="10" key="2">
    <citation type="journal article" date="2020" name="Nat. Commun.">
        <title>Large-scale genome sequencing of mycorrhizal fungi provides insights into the early evolution of symbiotic traits.</title>
        <authorList>
            <person name="Miyauchi S."/>
            <person name="Kiss E."/>
            <person name="Kuo A."/>
            <person name="Drula E."/>
            <person name="Kohler A."/>
            <person name="Sanchez-Garcia M."/>
            <person name="Morin E."/>
            <person name="Andreopoulos B."/>
            <person name="Barry K.W."/>
            <person name="Bonito G."/>
            <person name="Buee M."/>
            <person name="Carver A."/>
            <person name="Chen C."/>
            <person name="Cichocki N."/>
            <person name="Clum A."/>
            <person name="Culley D."/>
            <person name="Crous P.W."/>
            <person name="Fauchery L."/>
            <person name="Girlanda M."/>
            <person name="Hayes R.D."/>
            <person name="Keri Z."/>
            <person name="LaButti K."/>
            <person name="Lipzen A."/>
            <person name="Lombard V."/>
            <person name="Magnuson J."/>
            <person name="Maillard F."/>
            <person name="Murat C."/>
            <person name="Nolan M."/>
            <person name="Ohm R.A."/>
            <person name="Pangilinan J."/>
            <person name="Pereira M.F."/>
            <person name="Perotto S."/>
            <person name="Peter M."/>
            <person name="Pfister S."/>
            <person name="Riley R."/>
            <person name="Sitrit Y."/>
            <person name="Stielow J.B."/>
            <person name="Szollosi G."/>
            <person name="Zifcakova L."/>
            <person name="Stursova M."/>
            <person name="Spatafora J.W."/>
            <person name="Tedersoo L."/>
            <person name="Vaario L.M."/>
            <person name="Yamada A."/>
            <person name="Yan M."/>
            <person name="Wang P."/>
            <person name="Xu J."/>
            <person name="Bruns T."/>
            <person name="Baldrian P."/>
            <person name="Vilgalys R."/>
            <person name="Dunand C."/>
            <person name="Henrissat B."/>
            <person name="Grigoriev I.V."/>
            <person name="Hibbett D."/>
            <person name="Nagy L.G."/>
            <person name="Martin F.M."/>
        </authorList>
    </citation>
    <scope>NUCLEOTIDE SEQUENCE</scope>
    <source>
        <strain evidence="10">Prilba</strain>
    </source>
</reference>
<organism evidence="10 11">
    <name type="scientific">Russula ochroleuca</name>
    <dbReference type="NCBI Taxonomy" id="152965"/>
    <lineage>
        <taxon>Eukaryota</taxon>
        <taxon>Fungi</taxon>
        <taxon>Dikarya</taxon>
        <taxon>Basidiomycota</taxon>
        <taxon>Agaricomycotina</taxon>
        <taxon>Agaricomycetes</taxon>
        <taxon>Russulales</taxon>
        <taxon>Russulaceae</taxon>
        <taxon>Russula</taxon>
    </lineage>
</organism>
<dbReference type="GO" id="GO:0000177">
    <property type="term" value="C:cytoplasmic exosome (RNase complex)"/>
    <property type="evidence" value="ECO:0007669"/>
    <property type="project" value="TreeGrafter"/>
</dbReference>
<dbReference type="Proteomes" id="UP000759537">
    <property type="component" value="Unassembled WGS sequence"/>
</dbReference>
<protein>
    <recommendedName>
        <fullName evidence="7">Ribosomal RNA-processing protein 41</fullName>
    </recommendedName>
</protein>
<accession>A0A9P5N466</accession>
<dbReference type="InterPro" id="IPR050080">
    <property type="entry name" value="RNase_PH"/>
</dbReference>
<dbReference type="GO" id="GO:0005840">
    <property type="term" value="C:ribosome"/>
    <property type="evidence" value="ECO:0007669"/>
    <property type="project" value="UniProtKB-KW"/>
</dbReference>
<dbReference type="SUPFAM" id="SSF54211">
    <property type="entry name" value="Ribosomal protein S5 domain 2-like"/>
    <property type="match status" value="1"/>
</dbReference>
<proteinExistence type="inferred from homology"/>
<dbReference type="InterPro" id="IPR015847">
    <property type="entry name" value="ExoRNase_PH_dom2"/>
</dbReference>
<dbReference type="EMBL" id="WHVB01000002">
    <property type="protein sequence ID" value="KAF8485857.1"/>
    <property type="molecule type" value="Genomic_DNA"/>
</dbReference>
<dbReference type="PANTHER" id="PTHR11953">
    <property type="entry name" value="EXOSOME COMPLEX COMPONENT"/>
    <property type="match status" value="1"/>
</dbReference>
<comment type="similarity">
    <text evidence="3">Belongs to the RNase PH family.</text>
</comment>
<dbReference type="GO" id="GO:0005730">
    <property type="term" value="C:nucleolus"/>
    <property type="evidence" value="ECO:0007669"/>
    <property type="project" value="UniProtKB-SubCell"/>
</dbReference>
<name>A0A9P5N466_9AGAM</name>
<evidence type="ECO:0000259" key="8">
    <source>
        <dbReference type="Pfam" id="PF01138"/>
    </source>
</evidence>
<keyword evidence="10" id="KW-0689">Ribosomal protein</keyword>
<keyword evidence="4" id="KW-0963">Cytoplasm</keyword>
<dbReference type="Pfam" id="PF03725">
    <property type="entry name" value="RNase_PH_C"/>
    <property type="match status" value="1"/>
</dbReference>
<evidence type="ECO:0000313" key="11">
    <source>
        <dbReference type="Proteomes" id="UP000759537"/>
    </source>
</evidence>
<evidence type="ECO:0000256" key="5">
    <source>
        <dbReference type="ARBA" id="ARBA00022835"/>
    </source>
</evidence>
<evidence type="ECO:0000256" key="3">
    <source>
        <dbReference type="ARBA" id="ARBA00006678"/>
    </source>
</evidence>
<dbReference type="GO" id="GO:0071028">
    <property type="term" value="P:nuclear mRNA surveillance"/>
    <property type="evidence" value="ECO:0007669"/>
    <property type="project" value="TreeGrafter"/>
</dbReference>
<dbReference type="GO" id="GO:0016075">
    <property type="term" value="P:rRNA catabolic process"/>
    <property type="evidence" value="ECO:0007669"/>
    <property type="project" value="TreeGrafter"/>
</dbReference>
<comment type="subunit">
    <text evidence="6">Component of the RNA exosome complex. Specifically part of the catalytically inactive RNA exosome core complex (Exo-9) which may associate with the catalytic subunits RRP6 and DIS3 in cytoplasmic- and nuclear-specific RNA exosome complex forms. Exo-9 is formed by a hexameric base ring of RNase PH domain-containing subunits and a cap ring consisting of CSL4, RRP4 and RRP40.</text>
</comment>
<dbReference type="InterPro" id="IPR001247">
    <property type="entry name" value="ExoRNase_PH_dom1"/>
</dbReference>
<feature type="domain" description="Exoribonuclease phosphorolytic" evidence="9">
    <location>
        <begin position="156"/>
        <end position="219"/>
    </location>
</feature>
<evidence type="ECO:0000256" key="2">
    <source>
        <dbReference type="ARBA" id="ARBA00004604"/>
    </source>
</evidence>
<dbReference type="InterPro" id="IPR020568">
    <property type="entry name" value="Ribosomal_Su5_D2-typ_SF"/>
</dbReference>
<keyword evidence="5" id="KW-0271">Exosome</keyword>
<feature type="domain" description="Exoribonuclease phosphorolytic" evidence="8">
    <location>
        <begin position="22"/>
        <end position="153"/>
    </location>
</feature>
<comment type="subcellular location">
    <subcellularLocation>
        <location evidence="1">Cytoplasm</location>
    </subcellularLocation>
    <subcellularLocation>
        <location evidence="2">Nucleus</location>
        <location evidence="2">Nucleolus</location>
    </subcellularLocation>
</comment>
<gene>
    <name evidence="10" type="ORF">DFH94DRAFT_836493</name>
</gene>
<evidence type="ECO:0000313" key="10">
    <source>
        <dbReference type="EMBL" id="KAF8485857.1"/>
    </source>
</evidence>
<dbReference type="Gene3D" id="3.30.230.70">
    <property type="entry name" value="GHMP Kinase, N-terminal domain"/>
    <property type="match status" value="1"/>
</dbReference>
<evidence type="ECO:0000256" key="4">
    <source>
        <dbReference type="ARBA" id="ARBA00022490"/>
    </source>
</evidence>
<dbReference type="CDD" id="cd11370">
    <property type="entry name" value="RNase_PH_RRP41"/>
    <property type="match status" value="1"/>
</dbReference>
<dbReference type="OrthoDB" id="437922at2759"/>
<sequence length="260" mass="28332">MSSRIEILNEGGFRSDGRRQYELREMTFDSTAQAGADGSARVAHGLTEVLVSVFGPREARVRAQTLHDRASIHVEATIAPFSSTSDRRRRGRGDKRTLELAATIKATFEPVVQTSLYPRSQIDIFVHVLQQDGGVLQASINATTVALVNAGVPLADYVCAVTGGVHAAAPMLDLTSLEENDLPHVTVASMPRSGHLTLVSMETRLHVDRFEEILRLAGEAGPVIHKEMRAVVRQRTKDLLDGMGKGLRESNPAEAMIEDE</sequence>
<keyword evidence="11" id="KW-1185">Reference proteome</keyword>
<dbReference type="InterPro" id="IPR027408">
    <property type="entry name" value="PNPase/RNase_PH_dom_sf"/>
</dbReference>
<dbReference type="GO" id="GO:0003723">
    <property type="term" value="F:RNA binding"/>
    <property type="evidence" value="ECO:0007669"/>
    <property type="project" value="TreeGrafter"/>
</dbReference>
<dbReference type="GO" id="GO:0034475">
    <property type="term" value="P:U4 snRNA 3'-end processing"/>
    <property type="evidence" value="ECO:0007669"/>
    <property type="project" value="TreeGrafter"/>
</dbReference>
<dbReference type="GO" id="GO:0071051">
    <property type="term" value="P:poly(A)-dependent snoRNA 3'-end processing"/>
    <property type="evidence" value="ECO:0007669"/>
    <property type="project" value="TreeGrafter"/>
</dbReference>
<dbReference type="AlphaFoldDB" id="A0A9P5N466"/>